<evidence type="ECO:0000256" key="3">
    <source>
        <dbReference type="ARBA" id="ARBA00022692"/>
    </source>
</evidence>
<evidence type="ECO:0000256" key="1">
    <source>
        <dbReference type="ARBA" id="ARBA00004141"/>
    </source>
</evidence>
<name>A0A9D1PSE4_9FIRM</name>
<dbReference type="PANTHER" id="PTHR38459:SF5">
    <property type="entry name" value="CELL WALL TEICHOIC ACID GLYCOSYLATION PROTEIN GTCA"/>
    <property type="match status" value="1"/>
</dbReference>
<dbReference type="GO" id="GO:0000271">
    <property type="term" value="P:polysaccharide biosynthetic process"/>
    <property type="evidence" value="ECO:0007669"/>
    <property type="project" value="InterPro"/>
</dbReference>
<organism evidence="8 9">
    <name type="scientific">Candidatus Monoglobus merdigallinarum</name>
    <dbReference type="NCBI Taxonomy" id="2838698"/>
    <lineage>
        <taxon>Bacteria</taxon>
        <taxon>Bacillati</taxon>
        <taxon>Bacillota</taxon>
        <taxon>Clostridia</taxon>
        <taxon>Monoglobales</taxon>
        <taxon>Monoglobaceae</taxon>
        <taxon>Monoglobus</taxon>
    </lineage>
</organism>
<feature type="transmembrane region" description="Helical" evidence="6">
    <location>
        <begin position="99"/>
        <end position="119"/>
    </location>
</feature>
<feature type="transmembrane region" description="Helical" evidence="6">
    <location>
        <begin position="59"/>
        <end position="78"/>
    </location>
</feature>
<comment type="subcellular location">
    <subcellularLocation>
        <location evidence="1">Membrane</location>
        <topology evidence="1">Multi-pass membrane protein</topology>
    </subcellularLocation>
</comment>
<reference evidence="8" key="1">
    <citation type="journal article" date="2021" name="PeerJ">
        <title>Extensive microbial diversity within the chicken gut microbiome revealed by metagenomics and culture.</title>
        <authorList>
            <person name="Gilroy R."/>
            <person name="Ravi A."/>
            <person name="Getino M."/>
            <person name="Pursley I."/>
            <person name="Horton D.L."/>
            <person name="Alikhan N.F."/>
            <person name="Baker D."/>
            <person name="Gharbi K."/>
            <person name="Hall N."/>
            <person name="Watson M."/>
            <person name="Adriaenssens E.M."/>
            <person name="Foster-Nyarko E."/>
            <person name="Jarju S."/>
            <person name="Secka A."/>
            <person name="Antonio M."/>
            <person name="Oren A."/>
            <person name="Chaudhuri R.R."/>
            <person name="La Ragione R."/>
            <person name="Hildebrand F."/>
            <person name="Pallen M.J."/>
        </authorList>
    </citation>
    <scope>NUCLEOTIDE SEQUENCE</scope>
    <source>
        <strain evidence="8">5790</strain>
    </source>
</reference>
<dbReference type="AlphaFoldDB" id="A0A9D1PSE4"/>
<evidence type="ECO:0000256" key="4">
    <source>
        <dbReference type="ARBA" id="ARBA00022989"/>
    </source>
</evidence>
<evidence type="ECO:0000256" key="2">
    <source>
        <dbReference type="ARBA" id="ARBA00009399"/>
    </source>
</evidence>
<dbReference type="GO" id="GO:0005886">
    <property type="term" value="C:plasma membrane"/>
    <property type="evidence" value="ECO:0007669"/>
    <property type="project" value="TreeGrafter"/>
</dbReference>
<evidence type="ECO:0000256" key="6">
    <source>
        <dbReference type="SAM" id="Phobius"/>
    </source>
</evidence>
<feature type="transmembrane region" description="Helical" evidence="6">
    <location>
        <begin position="15"/>
        <end position="36"/>
    </location>
</feature>
<accession>A0A9D1PSE4</accession>
<feature type="transmembrane region" description="Helical" evidence="6">
    <location>
        <begin position="125"/>
        <end position="146"/>
    </location>
</feature>
<comment type="similarity">
    <text evidence="2">Belongs to the GtrA family.</text>
</comment>
<dbReference type="PANTHER" id="PTHR38459">
    <property type="entry name" value="PROPHAGE BACTOPRENOL-LINKED GLUCOSE TRANSLOCASE HOMOLOG"/>
    <property type="match status" value="1"/>
</dbReference>
<proteinExistence type="inferred from homology"/>
<dbReference type="EMBL" id="DXIJ01000109">
    <property type="protein sequence ID" value="HIV86201.1"/>
    <property type="molecule type" value="Genomic_DNA"/>
</dbReference>
<comment type="caution">
    <text evidence="8">The sequence shown here is derived from an EMBL/GenBank/DDBJ whole genome shotgun (WGS) entry which is preliminary data.</text>
</comment>
<gene>
    <name evidence="8" type="ORF">H9900_05255</name>
</gene>
<keyword evidence="3 6" id="KW-0812">Transmembrane</keyword>
<dbReference type="Pfam" id="PF04138">
    <property type="entry name" value="GtrA_DPMS_TM"/>
    <property type="match status" value="1"/>
</dbReference>
<evidence type="ECO:0000313" key="9">
    <source>
        <dbReference type="Proteomes" id="UP000824162"/>
    </source>
</evidence>
<keyword evidence="5 6" id="KW-0472">Membrane</keyword>
<reference evidence="8" key="2">
    <citation type="submission" date="2021-04" db="EMBL/GenBank/DDBJ databases">
        <authorList>
            <person name="Gilroy R."/>
        </authorList>
    </citation>
    <scope>NUCLEOTIDE SEQUENCE</scope>
    <source>
        <strain evidence="8">5790</strain>
    </source>
</reference>
<dbReference type="InterPro" id="IPR051401">
    <property type="entry name" value="GtrA_CellWall_Glycosyl"/>
</dbReference>
<feature type="domain" description="GtrA/DPMS transmembrane" evidence="7">
    <location>
        <begin position="18"/>
        <end position="152"/>
    </location>
</feature>
<keyword evidence="4 6" id="KW-1133">Transmembrane helix</keyword>
<sequence>MIDKAKALYKKYEEIILYLIFGVLTTIISVGLYWLLDVGFSHLAEAVENPGLTFSNNGAIHTACIVFKNVIAILFAYVTNRIFVFKSKVKGFRAVIIEMLSFFAARLSTMIFEVVFMFITVNVFSLPTIVMNIIAQFVIVVLNYVLSKLWIFNKKGNPDKTR</sequence>
<evidence type="ECO:0000313" key="8">
    <source>
        <dbReference type="EMBL" id="HIV86201.1"/>
    </source>
</evidence>
<protein>
    <submittedName>
        <fullName evidence="8">GtrA family protein</fullName>
    </submittedName>
</protein>
<dbReference type="InterPro" id="IPR007267">
    <property type="entry name" value="GtrA_DPMS_TM"/>
</dbReference>
<dbReference type="Proteomes" id="UP000824162">
    <property type="component" value="Unassembled WGS sequence"/>
</dbReference>
<evidence type="ECO:0000256" key="5">
    <source>
        <dbReference type="ARBA" id="ARBA00023136"/>
    </source>
</evidence>
<evidence type="ECO:0000259" key="7">
    <source>
        <dbReference type="Pfam" id="PF04138"/>
    </source>
</evidence>